<evidence type="ECO:0000256" key="1">
    <source>
        <dbReference type="SAM" id="Phobius"/>
    </source>
</evidence>
<evidence type="ECO:0000259" key="2">
    <source>
        <dbReference type="Pfam" id="PF00171"/>
    </source>
</evidence>
<proteinExistence type="predicted"/>
<dbReference type="Gene3D" id="3.40.309.10">
    <property type="entry name" value="Aldehyde Dehydrogenase, Chain A, domain 2"/>
    <property type="match status" value="1"/>
</dbReference>
<feature type="domain" description="Aldehyde dehydrogenase" evidence="2">
    <location>
        <begin position="24"/>
        <end position="141"/>
    </location>
</feature>
<comment type="caution">
    <text evidence="3">The sequence shown here is derived from an EMBL/GenBank/DDBJ whole genome shotgun (WGS) entry which is preliminary data.</text>
</comment>
<dbReference type="PANTHER" id="PTHR43111:SF1">
    <property type="entry name" value="ALDEHYDE DEHYDROGENASE B-RELATED"/>
    <property type="match status" value="1"/>
</dbReference>
<dbReference type="Pfam" id="PF00171">
    <property type="entry name" value="Aldedh"/>
    <property type="match status" value="1"/>
</dbReference>
<dbReference type="InterPro" id="IPR015590">
    <property type="entry name" value="Aldehyde_DH_dom"/>
</dbReference>
<name>A0A8H3ZKC1_9PEZI</name>
<dbReference type="Gene3D" id="3.40.605.10">
    <property type="entry name" value="Aldehyde Dehydrogenase, Chain A, domain 1"/>
    <property type="match status" value="1"/>
</dbReference>
<dbReference type="OrthoDB" id="5596991at2759"/>
<dbReference type="EMBL" id="WOWK01000056">
    <property type="protein sequence ID" value="KAF0323019.1"/>
    <property type="molecule type" value="Genomic_DNA"/>
</dbReference>
<dbReference type="InterPro" id="IPR016161">
    <property type="entry name" value="Ald_DH/histidinol_DH"/>
</dbReference>
<protein>
    <submittedName>
        <fullName evidence="3">Putative aldehyde dehydrogenase</fullName>
    </submittedName>
</protein>
<evidence type="ECO:0000313" key="4">
    <source>
        <dbReference type="Proteomes" id="UP000434172"/>
    </source>
</evidence>
<sequence length="498" mass="54605">MANHGNNDLDQVVLDRVTAAAIDRRAHNIRYRQQQLQQLHSFLRKHVDTICKLTMQDSKYTHEEAGVEFSLAANAVKTLYDQLDFDECLKKEYAISRNQSNMEARIPIGIVLIRPGSHTRLFSIISPLAAALASGNCVILELPPSLRELDSFLRSELTILDHDAFVVVSSAVTDTDTLSRCCIVDQSTTSPNTGTTLSSKPESMTAAVVDRTAKMEDAVDAVCTARFSFGGQSPYAPDLVLVNEWVRDEFVTLCLQRLSAEAARSKSETSSGRAVRQDILTNGTAPVDVLFDSRGIKLVELPRNTTSTDCSKVSERTLRIMTVSSLTDAVTVTSNNGPYLAFYAFGSRGVCKFLCQHIDSGLAFINGIPASLLVGPARPVSAASPSSIELRYEIQMMTRPRPEFVCSLTGEKFEDIALARSAHDRTSGLRKEDAYRSLREDALRSLRPIGQGSGSSIGFFDQGIITGMLAFALPALAMLGYGGFKTVLFCWRLYESKM</sequence>
<dbReference type="InterPro" id="IPR016163">
    <property type="entry name" value="Ald_DH_C"/>
</dbReference>
<dbReference type="InterPro" id="IPR016162">
    <property type="entry name" value="Ald_DH_N"/>
</dbReference>
<dbReference type="GO" id="GO:0016620">
    <property type="term" value="F:oxidoreductase activity, acting on the aldehyde or oxo group of donors, NAD or NADP as acceptor"/>
    <property type="evidence" value="ECO:0007669"/>
    <property type="project" value="InterPro"/>
</dbReference>
<dbReference type="Proteomes" id="UP000434172">
    <property type="component" value="Unassembled WGS sequence"/>
</dbReference>
<reference evidence="3 4" key="1">
    <citation type="submission" date="2019-12" db="EMBL/GenBank/DDBJ databases">
        <title>A genome sequence resource for the geographically widespread anthracnose pathogen Colletotrichum asianum.</title>
        <authorList>
            <person name="Meng Y."/>
        </authorList>
    </citation>
    <scope>NUCLEOTIDE SEQUENCE [LARGE SCALE GENOMIC DNA]</scope>
    <source>
        <strain evidence="3 4">ICMP 18580</strain>
    </source>
</reference>
<gene>
    <name evidence="3" type="ORF">GQ607_009782</name>
</gene>
<dbReference type="AlphaFoldDB" id="A0A8H3ZKC1"/>
<accession>A0A8H3ZKC1</accession>
<keyword evidence="4" id="KW-1185">Reference proteome</keyword>
<keyword evidence="1" id="KW-0812">Transmembrane</keyword>
<dbReference type="PANTHER" id="PTHR43111">
    <property type="entry name" value="ALDEHYDE DEHYDROGENASE B-RELATED"/>
    <property type="match status" value="1"/>
</dbReference>
<dbReference type="SUPFAM" id="SSF53720">
    <property type="entry name" value="ALDH-like"/>
    <property type="match status" value="1"/>
</dbReference>
<keyword evidence="1" id="KW-0472">Membrane</keyword>
<organism evidence="3 4">
    <name type="scientific">Colletotrichum asianum</name>
    <dbReference type="NCBI Taxonomy" id="702518"/>
    <lineage>
        <taxon>Eukaryota</taxon>
        <taxon>Fungi</taxon>
        <taxon>Dikarya</taxon>
        <taxon>Ascomycota</taxon>
        <taxon>Pezizomycotina</taxon>
        <taxon>Sordariomycetes</taxon>
        <taxon>Hypocreomycetidae</taxon>
        <taxon>Glomerellales</taxon>
        <taxon>Glomerellaceae</taxon>
        <taxon>Colletotrichum</taxon>
        <taxon>Colletotrichum gloeosporioides species complex</taxon>
    </lineage>
</organism>
<feature type="transmembrane region" description="Helical" evidence="1">
    <location>
        <begin position="468"/>
        <end position="494"/>
    </location>
</feature>
<evidence type="ECO:0000313" key="3">
    <source>
        <dbReference type="EMBL" id="KAF0323019.1"/>
    </source>
</evidence>
<keyword evidence="1" id="KW-1133">Transmembrane helix</keyword>